<keyword evidence="3" id="KW-1185">Reference proteome</keyword>
<reference evidence="2" key="2">
    <citation type="submission" date="2020-09" db="EMBL/GenBank/DDBJ databases">
        <authorList>
            <person name="Sun Q."/>
            <person name="Zhou Y."/>
        </authorList>
    </citation>
    <scope>NUCLEOTIDE SEQUENCE</scope>
    <source>
        <strain evidence="2">CGMCC 1.15360</strain>
    </source>
</reference>
<dbReference type="Proteomes" id="UP000612349">
    <property type="component" value="Unassembled WGS sequence"/>
</dbReference>
<sequence length="301" mass="32799">MPLKQSVYRFAKRAMTCAALTAGTIGLSSAANAQAIDAGDYVPAPDGTQLGLVYLQYSNAGSIYANGEKVDDDAELESIVSIFRYVGFTKVAGMTLDYQVLQPFAHVKAGGSIAALGETTGFGDTILVSTLWVHENPNTKTYIGVTPYLFIPTGEYSADEALNVGENRWKGSLQAVISQGFGDHFVAELAGDVMTFGKNGKYGPTRDTMKQDTMYRVQGFARYLIDDKNEINARLMYVDGGETRINGVTQGNKTQTTSVLGTYRRTLSPKWQVMAQAGTDLDVENGFREGFRGQIRLLRIF</sequence>
<feature type="chain" id="PRO_5037044113" description="Transporter" evidence="1">
    <location>
        <begin position="34"/>
        <end position="301"/>
    </location>
</feature>
<feature type="signal peptide" evidence="1">
    <location>
        <begin position="1"/>
        <end position="33"/>
    </location>
</feature>
<name>A0A917DRU6_9SPHN</name>
<gene>
    <name evidence="2" type="ORF">GCM10010990_08120</name>
</gene>
<evidence type="ECO:0008006" key="4">
    <source>
        <dbReference type="Google" id="ProtNLM"/>
    </source>
</evidence>
<proteinExistence type="predicted"/>
<reference evidence="2" key="1">
    <citation type="journal article" date="2014" name="Int. J. Syst. Evol. Microbiol.">
        <title>Complete genome sequence of Corynebacterium casei LMG S-19264T (=DSM 44701T), isolated from a smear-ripened cheese.</title>
        <authorList>
            <consortium name="US DOE Joint Genome Institute (JGI-PGF)"/>
            <person name="Walter F."/>
            <person name="Albersmeier A."/>
            <person name="Kalinowski J."/>
            <person name="Ruckert C."/>
        </authorList>
    </citation>
    <scope>NUCLEOTIDE SEQUENCE</scope>
    <source>
        <strain evidence="2">CGMCC 1.15360</strain>
    </source>
</reference>
<dbReference type="OrthoDB" id="191143at2"/>
<dbReference type="RefSeq" id="WP_156522015.1">
    <property type="nucleotide sequence ID" value="NZ_BMIP01000001.1"/>
</dbReference>
<evidence type="ECO:0000313" key="2">
    <source>
        <dbReference type="EMBL" id="GGD60963.1"/>
    </source>
</evidence>
<dbReference type="EMBL" id="BMIP01000001">
    <property type="protein sequence ID" value="GGD60963.1"/>
    <property type="molecule type" value="Genomic_DNA"/>
</dbReference>
<dbReference type="InterPro" id="IPR025737">
    <property type="entry name" value="FApF"/>
</dbReference>
<protein>
    <recommendedName>
        <fullName evidence="4">Transporter</fullName>
    </recommendedName>
</protein>
<organism evidence="2 3">
    <name type="scientific">Croceicoccus mobilis</name>
    <dbReference type="NCBI Taxonomy" id="1703339"/>
    <lineage>
        <taxon>Bacteria</taxon>
        <taxon>Pseudomonadati</taxon>
        <taxon>Pseudomonadota</taxon>
        <taxon>Alphaproteobacteria</taxon>
        <taxon>Sphingomonadales</taxon>
        <taxon>Erythrobacteraceae</taxon>
        <taxon>Croceicoccus</taxon>
    </lineage>
</organism>
<dbReference type="Pfam" id="PF13557">
    <property type="entry name" value="Phenol_MetA_deg"/>
    <property type="match status" value="1"/>
</dbReference>
<dbReference type="AlphaFoldDB" id="A0A917DRU6"/>
<comment type="caution">
    <text evidence="2">The sequence shown here is derived from an EMBL/GenBank/DDBJ whole genome shotgun (WGS) entry which is preliminary data.</text>
</comment>
<evidence type="ECO:0000313" key="3">
    <source>
        <dbReference type="Proteomes" id="UP000612349"/>
    </source>
</evidence>
<evidence type="ECO:0000256" key="1">
    <source>
        <dbReference type="SAM" id="SignalP"/>
    </source>
</evidence>
<keyword evidence="1" id="KW-0732">Signal</keyword>
<accession>A0A917DRU6</accession>